<dbReference type="AlphaFoldDB" id="A0A834U0B0"/>
<dbReference type="SUPFAM" id="SSF55394">
    <property type="entry name" value="Bactericidal permeability-increasing protein, BPI"/>
    <property type="match status" value="2"/>
</dbReference>
<dbReference type="InterPro" id="IPR017943">
    <property type="entry name" value="Bactericidal_perm-incr_a/b_dom"/>
</dbReference>
<evidence type="ECO:0000313" key="4">
    <source>
        <dbReference type="Proteomes" id="UP000634136"/>
    </source>
</evidence>
<reference evidence="3" key="1">
    <citation type="submission" date="2020-09" db="EMBL/GenBank/DDBJ databases">
        <title>Genome-Enabled Discovery of Anthraquinone Biosynthesis in Senna tora.</title>
        <authorList>
            <person name="Kang S.-H."/>
            <person name="Pandey R.P."/>
            <person name="Lee C.-M."/>
            <person name="Sim J.-S."/>
            <person name="Jeong J.-T."/>
            <person name="Choi B.-S."/>
            <person name="Jung M."/>
            <person name="Ginzburg D."/>
            <person name="Zhao K."/>
            <person name="Won S.Y."/>
            <person name="Oh T.-J."/>
            <person name="Yu Y."/>
            <person name="Kim N.-H."/>
            <person name="Lee O.R."/>
            <person name="Lee T.-H."/>
            <person name="Bashyal P."/>
            <person name="Kim T.-S."/>
            <person name="Lee W.-H."/>
            <person name="Kawkins C."/>
            <person name="Kim C.-K."/>
            <person name="Kim J.S."/>
            <person name="Ahn B.O."/>
            <person name="Rhee S.Y."/>
            <person name="Sohng J.K."/>
        </authorList>
    </citation>
    <scope>NUCLEOTIDE SEQUENCE</scope>
    <source>
        <tissue evidence="3">Leaf</tissue>
    </source>
</reference>
<accession>A0A834U0B0</accession>
<comment type="caution">
    <text evidence="3">The sequence shown here is derived from an EMBL/GenBank/DDBJ whole genome shotgun (WGS) entry which is preliminary data.</text>
</comment>
<proteinExistence type="predicted"/>
<dbReference type="Pfam" id="PF01273">
    <property type="entry name" value="LBP_BPI_CETP"/>
    <property type="match status" value="1"/>
</dbReference>
<evidence type="ECO:0000259" key="2">
    <source>
        <dbReference type="SMART" id="SM00329"/>
    </source>
</evidence>
<feature type="chain" id="PRO_5032458048" evidence="1">
    <location>
        <begin position="20"/>
        <end position="510"/>
    </location>
</feature>
<dbReference type="Pfam" id="PF02886">
    <property type="entry name" value="LBP_BPI_CETP_C"/>
    <property type="match status" value="1"/>
</dbReference>
<dbReference type="Gene3D" id="3.15.20.10">
    <property type="entry name" value="Bactericidal permeability-increasing protein, domain 2"/>
    <property type="match status" value="1"/>
</dbReference>
<dbReference type="InterPro" id="IPR017942">
    <property type="entry name" value="Lipid-bd_serum_glycop_N"/>
</dbReference>
<feature type="domain" description="Lipid-binding serum glycoprotein C-terminal" evidence="2">
    <location>
        <begin position="355"/>
        <end position="508"/>
    </location>
</feature>
<sequence length="510" mass="56098">MVSVLIYLLYHVLFPSCQEEEPLPDYAALARIIMAPLIVLLLLASSLTPSVYAHFQPNDEAFIALSISQNGLDFVKDLLVNKAISSVIPLRLPDIEKSVKIPVLGNVYMMLSNITIYQIDVPKSNIQLGGDGVSIVASGATCNLSIHWYYSYSTWLVPIKVSDEGSASVQVEDMEIGLTLGLENLEGSLKLVLKDIGCNIKDISIKLDGGASWLYQGDLKKHNSISDIVQRRMLGIPSTFLALVVELFPASKCCTCIPPNSIMMVDAFEGQITSRVENAITKKLNNGISKLDSFFQNLPKEIPVNDNASLNVTFSGDPLLSKSSIEFEINGLFIARSVEVPNYWHKNPKLSVSCTNSSQMLGIALDEAVFNSASSLFYDAKFMHWVVDKVPDQSLLNTAGWRFVIPQLYKKYPNHDMNLNISLSTPPIVKISNHKADVNILVDLTIDVKEGDEVIPVACISLVIKASGSVKINGNNLAGTIELDDFAMSLKWSNIGNMRMYLIQVPFCFA</sequence>
<dbReference type="InterPro" id="IPR001124">
    <property type="entry name" value="Lipid-bd_serum_glycop_C"/>
</dbReference>
<keyword evidence="4" id="KW-1185">Reference proteome</keyword>
<dbReference type="PANTHER" id="PTHR46801">
    <property type="entry name" value="OS06G0309200 PROTEIN"/>
    <property type="match status" value="1"/>
</dbReference>
<dbReference type="PANTHER" id="PTHR46801:SF6">
    <property type="entry name" value="LIPID-BINDING SERUM GLYCOPROTEIN C-TERMINAL DOMAIN-CONTAINING PROTEIN"/>
    <property type="match status" value="1"/>
</dbReference>
<keyword evidence="1" id="KW-0732">Signal</keyword>
<dbReference type="EMBL" id="JAAIUW010000005">
    <property type="protein sequence ID" value="KAF7831707.1"/>
    <property type="molecule type" value="Genomic_DNA"/>
</dbReference>
<evidence type="ECO:0000313" key="3">
    <source>
        <dbReference type="EMBL" id="KAF7831707.1"/>
    </source>
</evidence>
<protein>
    <submittedName>
        <fullName evidence="3">Putative BPI/LBP family protein</fullName>
    </submittedName>
</protein>
<dbReference type="SMART" id="SM00329">
    <property type="entry name" value="BPI2"/>
    <property type="match status" value="1"/>
</dbReference>
<dbReference type="OrthoDB" id="10255543at2759"/>
<feature type="signal peptide" evidence="1">
    <location>
        <begin position="1"/>
        <end position="19"/>
    </location>
</feature>
<gene>
    <name evidence="3" type="ORF">G2W53_014040</name>
</gene>
<name>A0A834U0B0_9FABA</name>
<dbReference type="InterPro" id="IPR045897">
    <property type="entry name" value="BPI/LBP_pln"/>
</dbReference>
<dbReference type="Gene3D" id="3.15.10.10">
    <property type="entry name" value="Bactericidal permeability-increasing protein, domain 1"/>
    <property type="match status" value="1"/>
</dbReference>
<evidence type="ECO:0000256" key="1">
    <source>
        <dbReference type="SAM" id="SignalP"/>
    </source>
</evidence>
<dbReference type="Proteomes" id="UP000634136">
    <property type="component" value="Unassembled WGS sequence"/>
</dbReference>
<organism evidence="3 4">
    <name type="scientific">Senna tora</name>
    <dbReference type="NCBI Taxonomy" id="362788"/>
    <lineage>
        <taxon>Eukaryota</taxon>
        <taxon>Viridiplantae</taxon>
        <taxon>Streptophyta</taxon>
        <taxon>Embryophyta</taxon>
        <taxon>Tracheophyta</taxon>
        <taxon>Spermatophyta</taxon>
        <taxon>Magnoliopsida</taxon>
        <taxon>eudicotyledons</taxon>
        <taxon>Gunneridae</taxon>
        <taxon>Pentapetalae</taxon>
        <taxon>rosids</taxon>
        <taxon>fabids</taxon>
        <taxon>Fabales</taxon>
        <taxon>Fabaceae</taxon>
        <taxon>Caesalpinioideae</taxon>
        <taxon>Cassia clade</taxon>
        <taxon>Senna</taxon>
    </lineage>
</organism>
<dbReference type="GO" id="GO:0008289">
    <property type="term" value="F:lipid binding"/>
    <property type="evidence" value="ECO:0007669"/>
    <property type="project" value="InterPro"/>
</dbReference>